<dbReference type="AlphaFoldDB" id="A0A4C2A503"/>
<dbReference type="Proteomes" id="UP000299102">
    <property type="component" value="Unassembled WGS sequence"/>
</dbReference>
<feature type="compositionally biased region" description="Gly residues" evidence="1">
    <location>
        <begin position="9"/>
        <end position="19"/>
    </location>
</feature>
<accession>A0A4C2A503</accession>
<feature type="region of interest" description="Disordered" evidence="1">
    <location>
        <begin position="1"/>
        <end position="37"/>
    </location>
</feature>
<feature type="compositionally biased region" description="Polar residues" evidence="1">
    <location>
        <begin position="25"/>
        <end position="37"/>
    </location>
</feature>
<name>A0A4C2A503_EUMVA</name>
<gene>
    <name evidence="2" type="ORF">EVAR_68407_1</name>
</gene>
<reference evidence="2 3" key="1">
    <citation type="journal article" date="2019" name="Commun. Biol.">
        <title>The bagworm genome reveals a unique fibroin gene that provides high tensile strength.</title>
        <authorList>
            <person name="Kono N."/>
            <person name="Nakamura H."/>
            <person name="Ohtoshi R."/>
            <person name="Tomita M."/>
            <person name="Numata K."/>
            <person name="Arakawa K."/>
        </authorList>
    </citation>
    <scope>NUCLEOTIDE SEQUENCE [LARGE SCALE GENOMIC DNA]</scope>
</reference>
<evidence type="ECO:0000256" key="1">
    <source>
        <dbReference type="SAM" id="MobiDB-lite"/>
    </source>
</evidence>
<evidence type="ECO:0000313" key="2">
    <source>
        <dbReference type="EMBL" id="GBP93987.1"/>
    </source>
</evidence>
<organism evidence="2 3">
    <name type="scientific">Eumeta variegata</name>
    <name type="common">Bagworm moth</name>
    <name type="synonym">Eumeta japonica</name>
    <dbReference type="NCBI Taxonomy" id="151549"/>
    <lineage>
        <taxon>Eukaryota</taxon>
        <taxon>Metazoa</taxon>
        <taxon>Ecdysozoa</taxon>
        <taxon>Arthropoda</taxon>
        <taxon>Hexapoda</taxon>
        <taxon>Insecta</taxon>
        <taxon>Pterygota</taxon>
        <taxon>Neoptera</taxon>
        <taxon>Endopterygota</taxon>
        <taxon>Lepidoptera</taxon>
        <taxon>Glossata</taxon>
        <taxon>Ditrysia</taxon>
        <taxon>Tineoidea</taxon>
        <taxon>Psychidae</taxon>
        <taxon>Oiketicinae</taxon>
        <taxon>Eumeta</taxon>
    </lineage>
</organism>
<evidence type="ECO:0000313" key="3">
    <source>
        <dbReference type="Proteomes" id="UP000299102"/>
    </source>
</evidence>
<dbReference type="EMBL" id="BGZK01002442">
    <property type="protein sequence ID" value="GBP93987.1"/>
    <property type="molecule type" value="Genomic_DNA"/>
</dbReference>
<sequence>MSVDKTGGARVGRGCGRGARGGRRQSQSVSDNNGTTASVVLIDRHDAAPLYANVRSHVPVEAARSLPDKCH</sequence>
<comment type="caution">
    <text evidence="2">The sequence shown here is derived from an EMBL/GenBank/DDBJ whole genome shotgun (WGS) entry which is preliminary data.</text>
</comment>
<proteinExistence type="predicted"/>
<keyword evidence="3" id="KW-1185">Reference proteome</keyword>
<protein>
    <submittedName>
        <fullName evidence="2">Uncharacterized protein</fullName>
    </submittedName>
</protein>